<protein>
    <recommendedName>
        <fullName evidence="1">L1 transposable element dsRBD-like domain-containing protein</fullName>
    </recommendedName>
</protein>
<dbReference type="AlphaFoldDB" id="A0A9L0SUG0"/>
<dbReference type="InterPro" id="IPR042566">
    <property type="entry name" value="L1_C"/>
</dbReference>
<dbReference type="InterPro" id="IPR035300">
    <property type="entry name" value="L1_dsRBD"/>
</dbReference>
<accession>A0A9L0SUG0</accession>
<evidence type="ECO:0000259" key="1">
    <source>
        <dbReference type="Pfam" id="PF17490"/>
    </source>
</evidence>
<reference evidence="2 3" key="1">
    <citation type="journal article" date="2009" name="Science">
        <title>Genome sequence, comparative analysis, and population genetics of the domestic horse.</title>
        <authorList>
            <consortium name="Broad Institute Genome Sequencing Platform"/>
            <consortium name="Broad Institute Whole Genome Assembly Team"/>
            <person name="Wade C.M."/>
            <person name="Giulotto E."/>
            <person name="Sigurdsson S."/>
            <person name="Zoli M."/>
            <person name="Gnerre S."/>
            <person name="Imsland F."/>
            <person name="Lear T.L."/>
            <person name="Adelson D.L."/>
            <person name="Bailey E."/>
            <person name="Bellone R.R."/>
            <person name="Bloecker H."/>
            <person name="Distl O."/>
            <person name="Edgar R.C."/>
            <person name="Garber M."/>
            <person name="Leeb T."/>
            <person name="Mauceli E."/>
            <person name="MacLeod J.N."/>
            <person name="Penedo M.C.T."/>
            <person name="Raison J.M."/>
            <person name="Sharpe T."/>
            <person name="Vogel J."/>
            <person name="Andersson L."/>
            <person name="Antczak D.F."/>
            <person name="Biagi T."/>
            <person name="Binns M.M."/>
            <person name="Chowdhary B.P."/>
            <person name="Coleman S.J."/>
            <person name="Della Valle G."/>
            <person name="Fryc S."/>
            <person name="Guerin G."/>
            <person name="Hasegawa T."/>
            <person name="Hill E.W."/>
            <person name="Jurka J."/>
            <person name="Kiialainen A."/>
            <person name="Lindgren G."/>
            <person name="Liu J."/>
            <person name="Magnani E."/>
            <person name="Mickelson J.R."/>
            <person name="Murray J."/>
            <person name="Nergadze S.G."/>
            <person name="Onofrio R."/>
            <person name="Pedroni S."/>
            <person name="Piras M.F."/>
            <person name="Raudsepp T."/>
            <person name="Rocchi M."/>
            <person name="Roeed K.H."/>
            <person name="Ryder O.A."/>
            <person name="Searle S."/>
            <person name="Skow L."/>
            <person name="Swinburne J.E."/>
            <person name="Syvaenen A.C."/>
            <person name="Tozaki T."/>
            <person name="Valberg S.J."/>
            <person name="Vaudin M."/>
            <person name="White J.R."/>
            <person name="Zody M.C."/>
            <person name="Lander E.S."/>
            <person name="Lindblad-Toh K."/>
        </authorList>
    </citation>
    <scope>NUCLEOTIDE SEQUENCE [LARGE SCALE GENOMIC DNA]</scope>
    <source>
        <strain evidence="2 3">Thoroughbred</strain>
    </source>
</reference>
<dbReference type="InterPro" id="IPR004244">
    <property type="entry name" value="Transposase_22"/>
</dbReference>
<proteinExistence type="predicted"/>
<evidence type="ECO:0000313" key="2">
    <source>
        <dbReference type="Ensembl" id="ENSECAP00000079677.1"/>
    </source>
</evidence>
<reference evidence="2" key="3">
    <citation type="submission" date="2025-09" db="UniProtKB">
        <authorList>
            <consortium name="Ensembl"/>
        </authorList>
    </citation>
    <scope>IDENTIFICATION</scope>
    <source>
        <strain evidence="2">Thoroughbred</strain>
    </source>
</reference>
<sequence>MVAREGKITYKRSHIRLSVDFSEEILQTQREWNDIFKILKDESYQPRIPYPAKSSFKYEGEIKAFPDKLKLKEFIASRPALQEMLKGALLPEPKKQKYR</sequence>
<organism evidence="2 3">
    <name type="scientific">Equus caballus</name>
    <name type="common">Horse</name>
    <dbReference type="NCBI Taxonomy" id="9796"/>
    <lineage>
        <taxon>Eukaryota</taxon>
        <taxon>Metazoa</taxon>
        <taxon>Chordata</taxon>
        <taxon>Craniata</taxon>
        <taxon>Vertebrata</taxon>
        <taxon>Euteleostomi</taxon>
        <taxon>Mammalia</taxon>
        <taxon>Eutheria</taxon>
        <taxon>Laurasiatheria</taxon>
        <taxon>Perissodactyla</taxon>
        <taxon>Equidae</taxon>
        <taxon>Equus</taxon>
    </lineage>
</organism>
<evidence type="ECO:0000313" key="3">
    <source>
        <dbReference type="Proteomes" id="UP000002281"/>
    </source>
</evidence>
<reference evidence="2" key="2">
    <citation type="submission" date="2025-08" db="UniProtKB">
        <authorList>
            <consortium name="Ensembl"/>
        </authorList>
    </citation>
    <scope>IDENTIFICATION</scope>
    <source>
        <strain evidence="2">Thoroughbred</strain>
    </source>
</reference>
<keyword evidence="3" id="KW-1185">Reference proteome</keyword>
<feature type="domain" description="L1 transposable element dsRBD-like" evidence="1">
    <location>
        <begin position="24"/>
        <end position="86"/>
    </location>
</feature>
<dbReference type="GeneTree" id="ENSGT01150000286982"/>
<name>A0A9L0SUG0_HORSE</name>
<dbReference type="Gene3D" id="3.30.250.20">
    <property type="entry name" value="L1 transposable element, C-terminal domain"/>
    <property type="match status" value="1"/>
</dbReference>
<dbReference type="Ensembl" id="ENSECAT00000096697.1">
    <property type="protein sequence ID" value="ENSECAP00000079677.1"/>
    <property type="gene ID" value="ENSECAG00000048907.1"/>
</dbReference>
<dbReference type="Pfam" id="PF17490">
    <property type="entry name" value="Tnp_22_dsRBD"/>
    <property type="match status" value="1"/>
</dbReference>
<dbReference type="PANTHER" id="PTHR11505">
    <property type="entry name" value="L1 TRANSPOSABLE ELEMENT-RELATED"/>
    <property type="match status" value="1"/>
</dbReference>
<dbReference type="Proteomes" id="UP000002281">
    <property type="component" value="Chromosome 17"/>
</dbReference>